<proteinExistence type="inferred from homology"/>
<accession>A0A9X4XBU1</accession>
<protein>
    <submittedName>
        <fullName evidence="4">SDR family oxidoreductase</fullName>
    </submittedName>
</protein>
<dbReference type="SUPFAM" id="SSF51735">
    <property type="entry name" value="NAD(P)-binding Rossmann-fold domains"/>
    <property type="match status" value="1"/>
</dbReference>
<keyword evidence="2" id="KW-0560">Oxidoreductase</keyword>
<dbReference type="GO" id="GO:0016614">
    <property type="term" value="F:oxidoreductase activity, acting on CH-OH group of donors"/>
    <property type="evidence" value="ECO:0007669"/>
    <property type="project" value="UniProtKB-ARBA"/>
</dbReference>
<feature type="region of interest" description="Disordered" evidence="3">
    <location>
        <begin position="1"/>
        <end position="41"/>
    </location>
</feature>
<evidence type="ECO:0000256" key="1">
    <source>
        <dbReference type="ARBA" id="ARBA00006484"/>
    </source>
</evidence>
<dbReference type="OrthoDB" id="9803333at2"/>
<evidence type="ECO:0000256" key="2">
    <source>
        <dbReference type="ARBA" id="ARBA00023002"/>
    </source>
</evidence>
<name>A0A9X4XBU1_9FIRM</name>
<dbReference type="Proteomes" id="UP000487649">
    <property type="component" value="Unassembled WGS sequence"/>
</dbReference>
<feature type="compositionally biased region" description="Polar residues" evidence="3">
    <location>
        <begin position="8"/>
        <end position="20"/>
    </location>
</feature>
<dbReference type="GO" id="GO:0008206">
    <property type="term" value="P:bile acid metabolic process"/>
    <property type="evidence" value="ECO:0007669"/>
    <property type="project" value="UniProtKB-ARBA"/>
</dbReference>
<dbReference type="InterPro" id="IPR036291">
    <property type="entry name" value="NAD(P)-bd_dom_sf"/>
</dbReference>
<organism evidence="4 5">
    <name type="scientific">Turicibacter sanguinis</name>
    <dbReference type="NCBI Taxonomy" id="154288"/>
    <lineage>
        <taxon>Bacteria</taxon>
        <taxon>Bacillati</taxon>
        <taxon>Bacillota</taxon>
        <taxon>Erysipelotrichia</taxon>
        <taxon>Erysipelotrichales</taxon>
        <taxon>Turicibacteraceae</taxon>
        <taxon>Turicibacter</taxon>
    </lineage>
</organism>
<evidence type="ECO:0000313" key="5">
    <source>
        <dbReference type="Proteomes" id="UP000487649"/>
    </source>
</evidence>
<feature type="compositionally biased region" description="Basic and acidic residues" evidence="3">
    <location>
        <begin position="31"/>
        <end position="41"/>
    </location>
</feature>
<dbReference type="InterPro" id="IPR002347">
    <property type="entry name" value="SDR_fam"/>
</dbReference>
<dbReference type="PRINTS" id="PR00081">
    <property type="entry name" value="GDHRDH"/>
</dbReference>
<dbReference type="FunFam" id="3.40.50.720:FF:000084">
    <property type="entry name" value="Short-chain dehydrogenase reductase"/>
    <property type="match status" value="1"/>
</dbReference>
<evidence type="ECO:0000256" key="3">
    <source>
        <dbReference type="SAM" id="MobiDB-lite"/>
    </source>
</evidence>
<dbReference type="PROSITE" id="PS00061">
    <property type="entry name" value="ADH_SHORT"/>
    <property type="match status" value="1"/>
</dbReference>
<dbReference type="EMBL" id="WMQE01000006">
    <property type="protein sequence ID" value="MTK20558.1"/>
    <property type="molecule type" value="Genomic_DNA"/>
</dbReference>
<dbReference type="RefSeq" id="WP_006784668.1">
    <property type="nucleotide sequence ID" value="NZ_CAUWFM010000011.1"/>
</dbReference>
<comment type="similarity">
    <text evidence="1">Belongs to the short-chain dehydrogenases/reductases (SDR) family.</text>
</comment>
<dbReference type="InterPro" id="IPR020904">
    <property type="entry name" value="Sc_DH/Rdtase_CS"/>
</dbReference>
<reference evidence="4 5" key="1">
    <citation type="journal article" date="2019" name="Nat. Med.">
        <title>A library of human gut bacterial isolates paired with longitudinal multiomics data enables mechanistic microbiome research.</title>
        <authorList>
            <person name="Poyet M."/>
            <person name="Groussin M."/>
            <person name="Gibbons S.M."/>
            <person name="Avila-Pacheco J."/>
            <person name="Jiang X."/>
            <person name="Kearney S.M."/>
            <person name="Perrotta A.R."/>
            <person name="Berdy B."/>
            <person name="Zhao S."/>
            <person name="Lieberman T.D."/>
            <person name="Swanson P.K."/>
            <person name="Smith M."/>
            <person name="Roesemann S."/>
            <person name="Alexander J.E."/>
            <person name="Rich S.A."/>
            <person name="Livny J."/>
            <person name="Vlamakis H."/>
            <person name="Clish C."/>
            <person name="Bullock K."/>
            <person name="Deik A."/>
            <person name="Scott J."/>
            <person name="Pierce K.A."/>
            <person name="Xavier R.J."/>
            <person name="Alm E.J."/>
        </authorList>
    </citation>
    <scope>NUCLEOTIDE SEQUENCE [LARGE SCALE GENOMIC DNA]</scope>
    <source>
        <strain evidence="4 5">BIOML-A198</strain>
    </source>
</reference>
<evidence type="ECO:0000313" key="4">
    <source>
        <dbReference type="EMBL" id="MTK20558.1"/>
    </source>
</evidence>
<dbReference type="AlphaFoldDB" id="A0A9X4XBU1"/>
<gene>
    <name evidence="4" type="ORF">GMA92_03785</name>
</gene>
<sequence length="291" mass="31506">MTRPDASFPSTAKPQTQNKQPGIESQMDPKPIFEHPEYNKSGGRLDQKVAIITGGDSGIGRAVSIAYAKEGAKVVIVYYDEVEDAEETKRIIEAHQGECLLIQGDIADPKFCEAVVSKTMSTFNQINILVNNAAVQYPQNDLTLIKDEDLHKTFAVNFFGPFYLTRAVLPHLTEGDCIINTTSITAYEGNETLIDYSSTKGALTSFTRSLATNLAKKKIRVNAVVPGPIWTPLIPASFDAQKVSQHGANTALGRMGQPVEFGAAYVFLASNDASYMTGATLHINGGSIINC</sequence>
<dbReference type="Pfam" id="PF13561">
    <property type="entry name" value="adh_short_C2"/>
    <property type="match status" value="1"/>
</dbReference>
<dbReference type="PRINTS" id="PR00080">
    <property type="entry name" value="SDRFAMILY"/>
</dbReference>
<dbReference type="PANTHER" id="PTHR48107">
    <property type="entry name" value="NADPH-DEPENDENT ALDEHYDE REDUCTASE-LIKE PROTEIN, CHLOROPLASTIC-RELATED"/>
    <property type="match status" value="1"/>
</dbReference>
<dbReference type="Gene3D" id="3.40.50.720">
    <property type="entry name" value="NAD(P)-binding Rossmann-like Domain"/>
    <property type="match status" value="1"/>
</dbReference>
<comment type="caution">
    <text evidence="4">The sequence shown here is derived from an EMBL/GenBank/DDBJ whole genome shotgun (WGS) entry which is preliminary data.</text>
</comment>
<dbReference type="GeneID" id="60059748"/>
<dbReference type="PANTHER" id="PTHR48107:SF16">
    <property type="entry name" value="NADPH-DEPENDENT ALDEHYDE REDUCTASE 1, CHLOROPLASTIC"/>
    <property type="match status" value="1"/>
</dbReference>